<evidence type="ECO:0000259" key="1">
    <source>
        <dbReference type="Pfam" id="PF03358"/>
    </source>
</evidence>
<dbReference type="EMBL" id="JACHBK010000021">
    <property type="protein sequence ID" value="MBB5539489.1"/>
    <property type="molecule type" value="Genomic_DNA"/>
</dbReference>
<keyword evidence="3" id="KW-1185">Reference proteome</keyword>
<gene>
    <name evidence="2" type="ORF">GGD55_006239</name>
</gene>
<evidence type="ECO:0000313" key="2">
    <source>
        <dbReference type="EMBL" id="MBB5539489.1"/>
    </source>
</evidence>
<dbReference type="AlphaFoldDB" id="A0A7W8UHK1"/>
<feature type="domain" description="NADPH-dependent FMN reductase-like" evidence="1">
    <location>
        <begin position="1"/>
        <end position="73"/>
    </location>
</feature>
<dbReference type="InterPro" id="IPR005025">
    <property type="entry name" value="FMN_Rdtase-like_dom"/>
</dbReference>
<comment type="caution">
    <text evidence="2">The sequence shown here is derived from an EMBL/GenBank/DDBJ whole genome shotgun (WGS) entry which is preliminary data.</text>
</comment>
<proteinExistence type="predicted"/>
<dbReference type="Gene3D" id="3.40.50.360">
    <property type="match status" value="1"/>
</dbReference>
<sequence>MKILAISGSARQLSTNTALLRAMQVIAPTGIIVEVFDGTGDLPVFSPDLEGSEEPDNVRLFKQAISESDGIAIARGLRFLLSKSNCRWPGVPTVIVV</sequence>
<organism evidence="2 3">
    <name type="scientific">Rhizobium giardinii</name>
    <dbReference type="NCBI Taxonomy" id="56731"/>
    <lineage>
        <taxon>Bacteria</taxon>
        <taxon>Pseudomonadati</taxon>
        <taxon>Pseudomonadota</taxon>
        <taxon>Alphaproteobacteria</taxon>
        <taxon>Hyphomicrobiales</taxon>
        <taxon>Rhizobiaceae</taxon>
        <taxon>Rhizobium/Agrobacterium group</taxon>
        <taxon>Rhizobium</taxon>
    </lineage>
</organism>
<evidence type="ECO:0000313" key="3">
    <source>
        <dbReference type="Proteomes" id="UP000585507"/>
    </source>
</evidence>
<dbReference type="SUPFAM" id="SSF52218">
    <property type="entry name" value="Flavoproteins"/>
    <property type="match status" value="1"/>
</dbReference>
<accession>A0A7W8UHK1</accession>
<dbReference type="InterPro" id="IPR029039">
    <property type="entry name" value="Flavoprotein-like_sf"/>
</dbReference>
<reference evidence="2 3" key="1">
    <citation type="submission" date="2020-08" db="EMBL/GenBank/DDBJ databases">
        <title>Genomic Encyclopedia of Type Strains, Phase IV (KMG-V): Genome sequencing to study the core and pangenomes of soil and plant-associated prokaryotes.</title>
        <authorList>
            <person name="Whitman W."/>
        </authorList>
    </citation>
    <scope>NUCLEOTIDE SEQUENCE [LARGE SCALE GENOMIC DNA]</scope>
    <source>
        <strain evidence="2 3">SEMIA 4084</strain>
    </source>
</reference>
<name>A0A7W8UHK1_9HYPH</name>
<dbReference type="GO" id="GO:0016491">
    <property type="term" value="F:oxidoreductase activity"/>
    <property type="evidence" value="ECO:0007669"/>
    <property type="project" value="InterPro"/>
</dbReference>
<dbReference type="Pfam" id="PF03358">
    <property type="entry name" value="FMN_red"/>
    <property type="match status" value="1"/>
</dbReference>
<dbReference type="Proteomes" id="UP000585507">
    <property type="component" value="Unassembled WGS sequence"/>
</dbReference>
<protein>
    <submittedName>
        <fullName evidence="2">NAD(P)H-dependent FMN reductase</fullName>
    </submittedName>
</protein>